<keyword evidence="3 4" id="KW-0288">FMN</keyword>
<reference evidence="7 8" key="1">
    <citation type="submission" date="2022-11" db="EMBL/GenBank/DDBJ databases">
        <title>Minimal conservation of predation-associated metabolite biosynthetic gene clusters underscores biosynthetic potential of Myxococcota including descriptions for ten novel species: Archangium lansinium sp. nov., Myxococcus landrumus sp. nov., Nannocystis bai.</title>
        <authorList>
            <person name="Ahearne A."/>
            <person name="Stevens C."/>
            <person name="Dowd S."/>
        </authorList>
    </citation>
    <scope>NUCLEOTIDE SEQUENCE [LARGE SCALE GENOMIC DNA]</scope>
    <source>
        <strain evidence="7 8">NCELM</strain>
    </source>
</reference>
<organism evidence="7 8">
    <name type="scientific">Nannocystis radixulma</name>
    <dbReference type="NCBI Taxonomy" id="2995305"/>
    <lineage>
        <taxon>Bacteria</taxon>
        <taxon>Pseudomonadati</taxon>
        <taxon>Myxococcota</taxon>
        <taxon>Polyangia</taxon>
        <taxon>Nannocystales</taxon>
        <taxon>Nannocystaceae</taxon>
        <taxon>Nannocystis</taxon>
    </lineage>
</organism>
<dbReference type="EC" id="4.1.1.36" evidence="3"/>
<dbReference type="Pfam" id="PF04127">
    <property type="entry name" value="DFP"/>
    <property type="match status" value="1"/>
</dbReference>
<keyword evidence="3 4" id="KW-0436">Ligase</keyword>
<dbReference type="InterPro" id="IPR007085">
    <property type="entry name" value="DNA/pantothenate-metab_flavo_C"/>
</dbReference>
<dbReference type="InterPro" id="IPR003382">
    <property type="entry name" value="Flavoprotein"/>
</dbReference>
<dbReference type="NCBIfam" id="TIGR00521">
    <property type="entry name" value="coaBC_dfp"/>
    <property type="match status" value="1"/>
</dbReference>
<evidence type="ECO:0000259" key="6">
    <source>
        <dbReference type="Pfam" id="PF04127"/>
    </source>
</evidence>
<comment type="pathway">
    <text evidence="3 4">Cofactor biosynthesis; coenzyme A biosynthesis; CoA from (R)-pantothenate: step 2/5.</text>
</comment>
<feature type="binding site" evidence="3">
    <location>
        <position position="352"/>
    </location>
    <ligand>
        <name>CTP</name>
        <dbReference type="ChEBI" id="CHEBI:37563"/>
    </ligand>
</feature>
<feature type="region of interest" description="Phosphopantothenoylcysteine decarboxylase" evidence="3">
    <location>
        <begin position="1"/>
        <end position="206"/>
    </location>
</feature>
<comment type="cofactor">
    <cofactor evidence="3">
        <name>FMN</name>
        <dbReference type="ChEBI" id="CHEBI:58210"/>
    </cofactor>
    <text evidence="3">Binds 1 FMN per subunit.</text>
</comment>
<feature type="active site" description="Proton donor" evidence="3">
    <location>
        <position position="170"/>
    </location>
</feature>
<comment type="function">
    <text evidence="3">Catalyzes two sequential steps in the biosynthesis of coenzyme A. In the first step cysteine is conjugated to 4'-phosphopantothenate to form 4-phosphopantothenoylcysteine. In the second step the latter compound is decarboxylated to form 4'-phosphopantotheine.</text>
</comment>
<sequence length="440" mass="45449">MTEAGATDMSQGTRPRGRRVLLIVSGGIAAYKAPELVRAFVAAGCEVQVVMTPAAEAFVSALSLATVSTRPVRTRLLDPEEEGHVGHIELADWPDLVVVAPATADLLARATHGLANDLAATVLLATRAPVLWAPAMNTNMWRHPATQDNLATLRARGAEFVGPDRGQLACGWIGEGRMIDPPLIVAAALARLGVGPASRGPWAGKRVLVSAGPTRTYIDPVRFVTNASTGAMGFALADAAQRAGASVTLVAGPVELVTPAGVRRVDVETAAEMQAALENELSQGPCDWVAMVAAVQDLEIDGGAARKLEKAELLATLPTLGWRAAPDILAALTARFGRGAAPGAPRSRFLGFAAQTVEDGPEDRLQQELIRLGSVKLRAKGADAIFVNRVGAPGVGFASATNAGLLLARDGDAIAVRASGPPIAKAALAAWLLDALAATS</sequence>
<dbReference type="EC" id="6.3.2.5" evidence="3"/>
<dbReference type="PANTHER" id="PTHR14359">
    <property type="entry name" value="HOMO-OLIGOMERIC FLAVIN CONTAINING CYS DECARBOXYLASE FAMILY"/>
    <property type="match status" value="1"/>
</dbReference>
<proteinExistence type="inferred from homology"/>
<name>A0ABT5BKK5_9BACT</name>
<comment type="catalytic activity">
    <reaction evidence="3 4">
        <text>N-[(R)-4-phosphopantothenoyl]-L-cysteine + H(+) = (R)-4'-phosphopantetheine + CO2</text>
        <dbReference type="Rhea" id="RHEA:16793"/>
        <dbReference type="ChEBI" id="CHEBI:15378"/>
        <dbReference type="ChEBI" id="CHEBI:16526"/>
        <dbReference type="ChEBI" id="CHEBI:59458"/>
        <dbReference type="ChEBI" id="CHEBI:61723"/>
        <dbReference type="EC" id="4.1.1.36"/>
    </reaction>
</comment>
<evidence type="ECO:0000256" key="4">
    <source>
        <dbReference type="RuleBase" id="RU364078"/>
    </source>
</evidence>
<dbReference type="EMBL" id="JAQNDN010000024">
    <property type="protein sequence ID" value="MDC0674084.1"/>
    <property type="molecule type" value="Genomic_DNA"/>
</dbReference>
<dbReference type="Gene3D" id="3.40.50.10300">
    <property type="entry name" value="CoaB-like"/>
    <property type="match status" value="1"/>
</dbReference>
<gene>
    <name evidence="3 7" type="primary">coaBC</name>
    <name evidence="7" type="ORF">POL58_40430</name>
</gene>
<evidence type="ECO:0000256" key="1">
    <source>
        <dbReference type="ARBA" id="ARBA00022793"/>
    </source>
</evidence>
<evidence type="ECO:0000313" key="7">
    <source>
        <dbReference type="EMBL" id="MDC0674084.1"/>
    </source>
</evidence>
<dbReference type="HAMAP" id="MF_02225">
    <property type="entry name" value="CoaBC"/>
    <property type="match status" value="1"/>
</dbReference>
<feature type="region of interest" description="Phosphopantothenate--cysteine ligase" evidence="3">
    <location>
        <begin position="207"/>
        <end position="440"/>
    </location>
</feature>
<dbReference type="GO" id="GO:0004633">
    <property type="term" value="F:phosphopantothenoylcysteine decarboxylase activity"/>
    <property type="evidence" value="ECO:0007669"/>
    <property type="project" value="UniProtKB-EC"/>
</dbReference>
<feature type="binding site" evidence="3">
    <location>
        <position position="297"/>
    </location>
    <ligand>
        <name>CTP</name>
        <dbReference type="ChEBI" id="CHEBI:37563"/>
    </ligand>
</feature>
<dbReference type="SUPFAM" id="SSF102645">
    <property type="entry name" value="CoaB-like"/>
    <property type="match status" value="1"/>
</dbReference>
<feature type="domain" description="DNA/pantothenate metabolism flavoprotein C-terminal" evidence="6">
    <location>
        <begin position="202"/>
        <end position="437"/>
    </location>
</feature>
<keyword evidence="2 3" id="KW-0456">Lyase</keyword>
<keyword evidence="3" id="KW-0511">Multifunctional enzyme</keyword>
<keyword evidence="8" id="KW-1185">Reference proteome</keyword>
<dbReference type="GO" id="GO:0004632">
    <property type="term" value="F:phosphopantothenate--cysteine ligase activity"/>
    <property type="evidence" value="ECO:0007669"/>
    <property type="project" value="UniProtKB-EC"/>
</dbReference>
<dbReference type="Pfam" id="PF02441">
    <property type="entry name" value="Flavoprotein"/>
    <property type="match status" value="1"/>
</dbReference>
<comment type="pathway">
    <text evidence="3 4">Cofactor biosynthesis; coenzyme A biosynthesis; CoA from (R)-pantothenate: step 3/5.</text>
</comment>
<evidence type="ECO:0000313" key="8">
    <source>
        <dbReference type="Proteomes" id="UP001217838"/>
    </source>
</evidence>
<feature type="binding site" evidence="3">
    <location>
        <begin position="326"/>
        <end position="329"/>
    </location>
    <ligand>
        <name>CTP</name>
        <dbReference type="ChEBI" id="CHEBI:37563"/>
    </ligand>
</feature>
<comment type="function">
    <text evidence="4">Catalyzes two steps in the biosynthesis of coenzyme A. In the first step cysteine is conjugated to 4'-phosphopantothenate to form 4-phosphopantothenoylcysteine, in the latter compound is decarboxylated to form 4'-phosphopantotheine.</text>
</comment>
<comment type="catalytic activity">
    <reaction evidence="3 4">
        <text>(R)-4'-phosphopantothenate + L-cysteine + CTP = N-[(R)-4-phosphopantothenoyl]-L-cysteine + CMP + diphosphate + H(+)</text>
        <dbReference type="Rhea" id="RHEA:19397"/>
        <dbReference type="ChEBI" id="CHEBI:10986"/>
        <dbReference type="ChEBI" id="CHEBI:15378"/>
        <dbReference type="ChEBI" id="CHEBI:33019"/>
        <dbReference type="ChEBI" id="CHEBI:35235"/>
        <dbReference type="ChEBI" id="CHEBI:37563"/>
        <dbReference type="ChEBI" id="CHEBI:59458"/>
        <dbReference type="ChEBI" id="CHEBI:60377"/>
        <dbReference type="EC" id="6.3.2.5"/>
    </reaction>
</comment>
<comment type="caution">
    <text evidence="7">The sequence shown here is derived from an EMBL/GenBank/DDBJ whole genome shotgun (WGS) entry which is preliminary data.</text>
</comment>
<comment type="similarity">
    <text evidence="3 4">In the N-terminal section; belongs to the HFCD (homo-oligomeric flavin containing Cys decarboxylase) superfamily.</text>
</comment>
<evidence type="ECO:0000256" key="2">
    <source>
        <dbReference type="ARBA" id="ARBA00023239"/>
    </source>
</evidence>
<evidence type="ECO:0000259" key="5">
    <source>
        <dbReference type="Pfam" id="PF02441"/>
    </source>
</evidence>
<keyword evidence="3" id="KW-0460">Magnesium</keyword>
<dbReference type="Proteomes" id="UP001217838">
    <property type="component" value="Unassembled WGS sequence"/>
</dbReference>
<dbReference type="InterPro" id="IPR005252">
    <property type="entry name" value="CoaBC"/>
</dbReference>
<accession>A0ABT5BKK5</accession>
<feature type="binding site" evidence="3">
    <location>
        <position position="307"/>
    </location>
    <ligand>
        <name>CTP</name>
        <dbReference type="ChEBI" id="CHEBI:37563"/>
    </ligand>
</feature>
<dbReference type="Gene3D" id="3.40.50.1950">
    <property type="entry name" value="Flavin prenyltransferase-like"/>
    <property type="match status" value="1"/>
</dbReference>
<dbReference type="RefSeq" id="WP_272008015.1">
    <property type="nucleotide sequence ID" value="NZ_JAQNDN010000024.1"/>
</dbReference>
<dbReference type="InterPro" id="IPR036551">
    <property type="entry name" value="Flavin_trans-like"/>
</dbReference>
<dbReference type="SUPFAM" id="SSF52507">
    <property type="entry name" value="Homo-oligomeric flavin-containing Cys decarboxylases, HFCD"/>
    <property type="match status" value="1"/>
</dbReference>
<comment type="similarity">
    <text evidence="3 4">In the C-terminal section; belongs to the PPC synthetase family.</text>
</comment>
<feature type="binding site" evidence="3">
    <location>
        <position position="376"/>
    </location>
    <ligand>
        <name>CTP</name>
        <dbReference type="ChEBI" id="CHEBI:37563"/>
    </ligand>
</feature>
<keyword evidence="3 4" id="KW-0285">Flavoprotein</keyword>
<comment type="caution">
    <text evidence="3">Lacks conserved residue(s) required for the propagation of feature annotation.</text>
</comment>
<keyword evidence="1 3" id="KW-0210">Decarboxylase</keyword>
<keyword evidence="3" id="KW-0479">Metal-binding</keyword>
<dbReference type="PANTHER" id="PTHR14359:SF6">
    <property type="entry name" value="PHOSPHOPANTOTHENOYLCYSTEINE DECARBOXYLASE"/>
    <property type="match status" value="1"/>
</dbReference>
<comment type="cofactor">
    <cofactor evidence="3">
        <name>Mg(2+)</name>
        <dbReference type="ChEBI" id="CHEBI:18420"/>
    </cofactor>
</comment>
<protein>
    <recommendedName>
        <fullName evidence="3">Coenzyme A biosynthesis bifunctional protein CoaBC</fullName>
    </recommendedName>
    <alternativeName>
        <fullName evidence="3">DNA/pantothenate metabolism flavoprotein</fullName>
    </alternativeName>
    <alternativeName>
        <fullName evidence="3">Phosphopantothenoylcysteine synthetase/decarboxylase</fullName>
        <shortName evidence="3">PPCS-PPCDC</shortName>
    </alternativeName>
    <domain>
        <recommendedName>
            <fullName evidence="3">Phosphopantothenoylcysteine decarboxylase</fullName>
            <shortName evidence="3">PPC decarboxylase</shortName>
            <shortName evidence="3">PPC-DC</shortName>
            <ecNumber evidence="3">4.1.1.36</ecNumber>
        </recommendedName>
        <alternativeName>
            <fullName evidence="3">CoaC</fullName>
        </alternativeName>
    </domain>
    <domain>
        <recommendedName>
            <fullName evidence="3">Phosphopantothenate--cysteine ligase</fullName>
            <ecNumber evidence="3">6.3.2.5</ecNumber>
        </recommendedName>
        <alternativeName>
            <fullName evidence="3">CoaB</fullName>
        </alternativeName>
        <alternativeName>
            <fullName evidence="3">Phosphopantothenoylcysteine synthetase</fullName>
            <shortName evidence="3">PPC synthetase</shortName>
            <shortName evidence="3">PPC-S</shortName>
        </alternativeName>
    </domain>
</protein>
<dbReference type="InterPro" id="IPR035929">
    <property type="entry name" value="CoaB-like_sf"/>
</dbReference>
<feature type="binding site" evidence="3">
    <location>
        <position position="380"/>
    </location>
    <ligand>
        <name>CTP</name>
        <dbReference type="ChEBI" id="CHEBI:37563"/>
    </ligand>
</feature>
<evidence type="ECO:0000256" key="3">
    <source>
        <dbReference type="HAMAP-Rule" id="MF_02225"/>
    </source>
</evidence>
<feature type="domain" description="Flavoprotein" evidence="5">
    <location>
        <begin position="19"/>
        <end position="180"/>
    </location>
</feature>